<dbReference type="GeneID" id="129344733"/>
<accession>A0AA97KL84</accession>
<protein>
    <recommendedName>
        <fullName evidence="5">tRNA pseudouridine synthase</fullName>
        <ecNumber evidence="5">5.4.99.12</ecNumber>
    </recommendedName>
</protein>
<dbReference type="RefSeq" id="XP_054857564.1">
    <property type="nucleotide sequence ID" value="XM_055001589.1"/>
</dbReference>
<dbReference type="Gene3D" id="3.30.70.660">
    <property type="entry name" value="Pseudouridine synthase I, catalytic domain, C-terminal subdomain"/>
    <property type="match status" value="1"/>
</dbReference>
<comment type="catalytic activity">
    <reaction evidence="4">
        <text>a uridine in tRNA = a pseudouridine in tRNA</text>
        <dbReference type="Rhea" id="RHEA:54572"/>
        <dbReference type="Rhea" id="RHEA-COMP:13339"/>
        <dbReference type="Rhea" id="RHEA-COMP:13934"/>
        <dbReference type="ChEBI" id="CHEBI:65314"/>
        <dbReference type="ChEBI" id="CHEBI:65315"/>
    </reaction>
</comment>
<dbReference type="Proteomes" id="UP001190640">
    <property type="component" value="Chromosome 17"/>
</dbReference>
<dbReference type="CTD" id="126789"/>
<organism evidence="7 8">
    <name type="scientific">Eublepharis macularius</name>
    <name type="common">Leopard gecko</name>
    <name type="synonym">Cyrtodactylus macularius</name>
    <dbReference type="NCBI Taxonomy" id="481883"/>
    <lineage>
        <taxon>Eukaryota</taxon>
        <taxon>Metazoa</taxon>
        <taxon>Chordata</taxon>
        <taxon>Craniata</taxon>
        <taxon>Vertebrata</taxon>
        <taxon>Euteleostomi</taxon>
        <taxon>Lepidosauria</taxon>
        <taxon>Squamata</taxon>
        <taxon>Bifurcata</taxon>
        <taxon>Gekkota</taxon>
        <taxon>Eublepharidae</taxon>
        <taxon>Eublepharinae</taxon>
        <taxon>Eublepharis</taxon>
    </lineage>
</organism>
<sequence length="330" mass="37314">MKLINVRFSWDCSRNCTRRLSGKATMASPRSRYLIFFQYFGTKYCGVMAAPPRQAVLGVQNYLEKAAEKLRPSTPIKFVISSRTDSGVHALCNAAHIDVEKKPGCPPFLESVLVQSLNCYLKPELIRILGACRVPDTFHARFSALSRTYVYRVATGCSYTYKMPVFERDLCWATCKGHLNHSAMQDAATFLLGTHDFSTFRSANAEMPVKSPVKTLIRAEVRPSSGFLLHPSQDSDLKFWEMEFQGPSFLYKQVRRMVGVLVAVGQNRLQPHHVKSLLESRDLMAYPQNTIAPAHGLFLKEVEYCEADLEMGRTEREEPSSWMHCGAPED</sequence>
<dbReference type="InterPro" id="IPR020103">
    <property type="entry name" value="PsdUridine_synth_cat_dom_sf"/>
</dbReference>
<evidence type="ECO:0000313" key="7">
    <source>
        <dbReference type="Proteomes" id="UP001190640"/>
    </source>
</evidence>
<keyword evidence="3 5" id="KW-0413">Isomerase</keyword>
<keyword evidence="7" id="KW-1185">Reference proteome</keyword>
<dbReference type="GO" id="GO:0003723">
    <property type="term" value="F:RNA binding"/>
    <property type="evidence" value="ECO:0007669"/>
    <property type="project" value="InterPro"/>
</dbReference>
<gene>
    <name evidence="8" type="primary">PUSL1</name>
</gene>
<evidence type="ECO:0000256" key="4">
    <source>
        <dbReference type="ARBA" id="ARBA00036943"/>
    </source>
</evidence>
<reference evidence="8" key="1">
    <citation type="submission" date="2025-08" db="UniProtKB">
        <authorList>
            <consortium name="RefSeq"/>
        </authorList>
    </citation>
    <scope>IDENTIFICATION</scope>
    <source>
        <tissue evidence="8">Blood</tissue>
    </source>
</reference>
<dbReference type="PANTHER" id="PTHR11142:SF0">
    <property type="entry name" value="TRNA PSEUDOURIDINE SYNTHASE-LIKE 1"/>
    <property type="match status" value="1"/>
</dbReference>
<feature type="domain" description="Pseudouridine synthase I TruA alpha/beta" evidence="6">
    <location>
        <begin position="187"/>
        <end position="304"/>
    </location>
</feature>
<dbReference type="InterPro" id="IPR020095">
    <property type="entry name" value="PsdUridine_synth_TruA_C"/>
</dbReference>
<dbReference type="GO" id="GO:0160147">
    <property type="term" value="F:tRNA pseudouridine(38-40) synthase activity"/>
    <property type="evidence" value="ECO:0007669"/>
    <property type="project" value="UniProtKB-EC"/>
</dbReference>
<dbReference type="HAMAP" id="MF_00171">
    <property type="entry name" value="TruA"/>
    <property type="match status" value="1"/>
</dbReference>
<name>A0AA97KL84_EUBMA</name>
<dbReference type="Gene3D" id="3.30.70.580">
    <property type="entry name" value="Pseudouridine synthase I, catalytic domain, N-terminal subdomain"/>
    <property type="match status" value="1"/>
</dbReference>
<feature type="domain" description="Pseudouridine synthase I TruA alpha/beta" evidence="6">
    <location>
        <begin position="37"/>
        <end position="142"/>
    </location>
</feature>
<comment type="similarity">
    <text evidence="1 5">Belongs to the tRNA pseudouridine synthase TruA family.</text>
</comment>
<comment type="catalytic activity">
    <reaction evidence="5">
        <text>uridine(38/39/40) in tRNA = pseudouridine(38/39/40) in tRNA</text>
        <dbReference type="Rhea" id="RHEA:22376"/>
        <dbReference type="Rhea" id="RHEA-COMP:10085"/>
        <dbReference type="Rhea" id="RHEA-COMP:10087"/>
        <dbReference type="ChEBI" id="CHEBI:65314"/>
        <dbReference type="ChEBI" id="CHEBI:65315"/>
        <dbReference type="EC" id="5.4.99.12"/>
    </reaction>
</comment>
<evidence type="ECO:0000313" key="8">
    <source>
        <dbReference type="RefSeq" id="XP_054857564.1"/>
    </source>
</evidence>
<dbReference type="EC" id="5.4.99.12" evidence="5"/>
<dbReference type="Pfam" id="PF01416">
    <property type="entry name" value="PseudoU_synth_1"/>
    <property type="match status" value="2"/>
</dbReference>
<evidence type="ECO:0000256" key="1">
    <source>
        <dbReference type="ARBA" id="ARBA00009375"/>
    </source>
</evidence>
<dbReference type="InterPro" id="IPR020094">
    <property type="entry name" value="TruA/RsuA/RluB/E/F_N"/>
</dbReference>
<dbReference type="InterPro" id="IPR001406">
    <property type="entry name" value="PsdUridine_synth_TruA"/>
</dbReference>
<keyword evidence="2 5" id="KW-0819">tRNA processing</keyword>
<dbReference type="AlphaFoldDB" id="A0AA97KL84"/>
<evidence type="ECO:0000259" key="6">
    <source>
        <dbReference type="Pfam" id="PF01416"/>
    </source>
</evidence>
<evidence type="ECO:0000256" key="5">
    <source>
        <dbReference type="RuleBase" id="RU003792"/>
    </source>
</evidence>
<dbReference type="PANTHER" id="PTHR11142">
    <property type="entry name" value="PSEUDOURIDYLATE SYNTHASE"/>
    <property type="match status" value="1"/>
</dbReference>
<dbReference type="InterPro" id="IPR020097">
    <property type="entry name" value="PsdUridine_synth_TruA_a/b_dom"/>
</dbReference>
<proteinExistence type="inferred from homology"/>
<evidence type="ECO:0000256" key="2">
    <source>
        <dbReference type="ARBA" id="ARBA00022694"/>
    </source>
</evidence>
<dbReference type="SUPFAM" id="SSF55120">
    <property type="entry name" value="Pseudouridine synthase"/>
    <property type="match status" value="1"/>
</dbReference>
<evidence type="ECO:0000256" key="3">
    <source>
        <dbReference type="ARBA" id="ARBA00023235"/>
    </source>
</evidence>
<dbReference type="KEGG" id="emc:129344733"/>
<dbReference type="FunFam" id="3.30.70.580:FF:000011">
    <property type="entry name" value="tRNA pseudouridine synthase"/>
    <property type="match status" value="1"/>
</dbReference>
<dbReference type="CDD" id="cd02570">
    <property type="entry name" value="PseudoU_synth_EcTruA"/>
    <property type="match status" value="1"/>
</dbReference>
<dbReference type="FunFam" id="3.30.70.660:FF:000006">
    <property type="entry name" value="tRNA pseudouridine synthase"/>
    <property type="match status" value="1"/>
</dbReference>
<dbReference type="GO" id="GO:0031119">
    <property type="term" value="P:tRNA pseudouridine synthesis"/>
    <property type="evidence" value="ECO:0007669"/>
    <property type="project" value="TreeGrafter"/>
</dbReference>